<evidence type="ECO:0000313" key="2">
    <source>
        <dbReference type="Proteomes" id="UP000826300"/>
    </source>
</evidence>
<gene>
    <name evidence="1" type="ORF">JO391_07165</name>
</gene>
<reference evidence="1" key="1">
    <citation type="submission" date="2021-02" db="EMBL/GenBank/DDBJ databases">
        <title>Rhodobacter shimadae sp. nov., an aerobic anoxygenic phototrophic bacterium isolated from a hot spring.</title>
        <authorList>
            <person name="Muramatsu S."/>
            <person name="Haruta S."/>
            <person name="Hirose S."/>
            <person name="Hanada S."/>
        </authorList>
    </citation>
    <scope>NUCLEOTIDE SEQUENCE</scope>
    <source>
        <strain evidence="1">N10</strain>
    </source>
</reference>
<dbReference type="AlphaFoldDB" id="A0A8G1ED90"/>
<evidence type="ECO:0000313" key="1">
    <source>
        <dbReference type="EMBL" id="QYZ71277.1"/>
    </source>
</evidence>
<dbReference type="Pfam" id="PF20083">
    <property type="entry name" value="DUF6477"/>
    <property type="match status" value="1"/>
</dbReference>
<dbReference type="InterPro" id="IPR045516">
    <property type="entry name" value="DUF6477"/>
</dbReference>
<proteinExistence type="predicted"/>
<accession>A0A8G1ED90</accession>
<organism evidence="1 2">
    <name type="scientific">Neotabrizicola shimadae</name>
    <dbReference type="NCBI Taxonomy" id="2807096"/>
    <lineage>
        <taxon>Bacteria</taxon>
        <taxon>Pseudomonadati</taxon>
        <taxon>Pseudomonadota</taxon>
        <taxon>Alphaproteobacteria</taxon>
        <taxon>Rhodobacterales</taxon>
        <taxon>Paracoccaceae</taxon>
        <taxon>Neotabrizicola</taxon>
    </lineage>
</organism>
<sequence>MTHPHSALADLRRPRLLVNAARHGLASYRRDRDLRRLIDDALPPERAVPRLMTEEERLEETRRAGDAAYSAMRHIEVLSALIAEARLLPAARV</sequence>
<dbReference type="KEGG" id="nsm:JO391_07165"/>
<dbReference type="EMBL" id="CP069370">
    <property type="protein sequence ID" value="QYZ71277.1"/>
    <property type="molecule type" value="Genomic_DNA"/>
</dbReference>
<dbReference type="Proteomes" id="UP000826300">
    <property type="component" value="Chromosome"/>
</dbReference>
<protein>
    <submittedName>
        <fullName evidence="1">Uncharacterized protein</fullName>
    </submittedName>
</protein>
<dbReference type="RefSeq" id="WP_220663729.1">
    <property type="nucleotide sequence ID" value="NZ_CP069370.1"/>
</dbReference>
<keyword evidence="2" id="KW-1185">Reference proteome</keyword>
<name>A0A8G1ED90_9RHOB</name>